<dbReference type="CDD" id="cd06288">
    <property type="entry name" value="PBP1_sucrose_transcription_regulator"/>
    <property type="match status" value="1"/>
</dbReference>
<evidence type="ECO:0000313" key="6">
    <source>
        <dbReference type="EMBL" id="ATG54668.1"/>
    </source>
</evidence>
<dbReference type="SUPFAM" id="SSF53822">
    <property type="entry name" value="Periplasmic binding protein-like I"/>
    <property type="match status" value="1"/>
</dbReference>
<keyword evidence="4" id="KW-0804">Transcription</keyword>
<dbReference type="Gene3D" id="3.40.50.2300">
    <property type="match status" value="2"/>
</dbReference>
<dbReference type="GO" id="GO:0003700">
    <property type="term" value="F:DNA-binding transcription factor activity"/>
    <property type="evidence" value="ECO:0007669"/>
    <property type="project" value="TreeGrafter"/>
</dbReference>
<dbReference type="CDD" id="cd01392">
    <property type="entry name" value="HTH_LacI"/>
    <property type="match status" value="1"/>
</dbReference>
<evidence type="ECO:0000259" key="5">
    <source>
        <dbReference type="PROSITE" id="PS50932"/>
    </source>
</evidence>
<keyword evidence="3" id="KW-0238">DNA-binding</keyword>
<protein>
    <submittedName>
        <fullName evidence="6">LacI family transcriptional regulator</fullName>
    </submittedName>
</protein>
<sequence length="339" mass="35740">MAQRPTMHDVAAKAGVSQAVVSLVLSGRYAGRASEATADRIREASADLGYRTNLQAKTLKTGVSEIIGLVGDDVATSPFSGQMIKGAQDRVWEDGNTLMTVDTGGDSLLEAAAIDTLLSHQVRGILYTAMYHKELEVPEAALETRTVALNARDLSGRIPSVVPDDETGGYEATRILLEAGHTRIGMINIFPGEGIPAARDRRRGYERALLEAGITPDPDLLIAGEGIHSSGQEGARALLGLADPATAIFCGNDRTALGAYQEIAAMGLSIPEDVSIVGYDDQDILRDYFHPGLTTVALPFLAMGERAAALVLDPAAPAETHAIPCPVIHRGSVAPPKGR</sequence>
<dbReference type="PANTHER" id="PTHR30146:SF148">
    <property type="entry name" value="HTH-TYPE TRANSCRIPTIONAL REPRESSOR PURR-RELATED"/>
    <property type="match status" value="1"/>
</dbReference>
<dbReference type="RefSeq" id="WP_096799133.1">
    <property type="nucleotide sequence ID" value="NZ_CP023564.1"/>
</dbReference>
<keyword evidence="7" id="KW-1185">Reference proteome</keyword>
<evidence type="ECO:0000256" key="3">
    <source>
        <dbReference type="ARBA" id="ARBA00023125"/>
    </source>
</evidence>
<dbReference type="InterPro" id="IPR046335">
    <property type="entry name" value="LacI/GalR-like_sensor"/>
</dbReference>
<evidence type="ECO:0000256" key="1">
    <source>
        <dbReference type="ARBA" id="ARBA00022491"/>
    </source>
</evidence>
<name>A0A291GWW7_9MICO</name>
<dbReference type="SMART" id="SM00354">
    <property type="entry name" value="HTH_LACI"/>
    <property type="match status" value="1"/>
</dbReference>
<feature type="domain" description="HTH lacI-type" evidence="5">
    <location>
        <begin position="5"/>
        <end position="61"/>
    </location>
</feature>
<dbReference type="GO" id="GO:0000976">
    <property type="term" value="F:transcription cis-regulatory region binding"/>
    <property type="evidence" value="ECO:0007669"/>
    <property type="project" value="TreeGrafter"/>
</dbReference>
<dbReference type="PANTHER" id="PTHR30146">
    <property type="entry name" value="LACI-RELATED TRANSCRIPTIONAL REPRESSOR"/>
    <property type="match status" value="1"/>
</dbReference>
<dbReference type="Pfam" id="PF00356">
    <property type="entry name" value="LacI"/>
    <property type="match status" value="1"/>
</dbReference>
<dbReference type="AlphaFoldDB" id="A0A291GWW7"/>
<dbReference type="InterPro" id="IPR010982">
    <property type="entry name" value="Lambda_DNA-bd_dom_sf"/>
</dbReference>
<proteinExistence type="predicted"/>
<dbReference type="Gene3D" id="1.10.260.40">
    <property type="entry name" value="lambda repressor-like DNA-binding domains"/>
    <property type="match status" value="1"/>
</dbReference>
<reference evidence="6 7" key="1">
    <citation type="journal article" date="2014" name="Int. J. Syst. Evol. Microbiol.">
        <title>Brachybacterium ginsengisoli sp. nov., isolated from soil of a ginseng field.</title>
        <authorList>
            <person name="Hoang V.A."/>
            <person name="Kim Y.J."/>
            <person name="Nguyen N.L."/>
            <person name="Yang D.C."/>
        </authorList>
    </citation>
    <scope>NUCLEOTIDE SEQUENCE [LARGE SCALE GENOMIC DNA]</scope>
    <source>
        <strain evidence="6 7">DCY80</strain>
    </source>
</reference>
<accession>A0A291GWW7</accession>
<evidence type="ECO:0000256" key="4">
    <source>
        <dbReference type="ARBA" id="ARBA00023163"/>
    </source>
</evidence>
<dbReference type="InterPro" id="IPR000843">
    <property type="entry name" value="HTH_LacI"/>
</dbReference>
<gene>
    <name evidence="6" type="ORF">CFK41_07730</name>
</gene>
<keyword evidence="1" id="KW-0678">Repressor</keyword>
<keyword evidence="2" id="KW-0805">Transcription regulation</keyword>
<dbReference type="KEGG" id="bgg:CFK41_07730"/>
<dbReference type="Proteomes" id="UP000217889">
    <property type="component" value="Chromosome"/>
</dbReference>
<dbReference type="Pfam" id="PF13377">
    <property type="entry name" value="Peripla_BP_3"/>
    <property type="match status" value="1"/>
</dbReference>
<organism evidence="6 7">
    <name type="scientific">Brachybacterium ginsengisoli</name>
    <dbReference type="NCBI Taxonomy" id="1331682"/>
    <lineage>
        <taxon>Bacteria</taxon>
        <taxon>Bacillati</taxon>
        <taxon>Actinomycetota</taxon>
        <taxon>Actinomycetes</taxon>
        <taxon>Micrococcales</taxon>
        <taxon>Dermabacteraceae</taxon>
        <taxon>Brachybacterium</taxon>
    </lineage>
</organism>
<evidence type="ECO:0000256" key="2">
    <source>
        <dbReference type="ARBA" id="ARBA00023015"/>
    </source>
</evidence>
<dbReference type="PROSITE" id="PS50932">
    <property type="entry name" value="HTH_LACI_2"/>
    <property type="match status" value="1"/>
</dbReference>
<dbReference type="SUPFAM" id="SSF47413">
    <property type="entry name" value="lambda repressor-like DNA-binding domains"/>
    <property type="match status" value="1"/>
</dbReference>
<dbReference type="EMBL" id="CP023564">
    <property type="protein sequence ID" value="ATG54668.1"/>
    <property type="molecule type" value="Genomic_DNA"/>
</dbReference>
<evidence type="ECO:0000313" key="7">
    <source>
        <dbReference type="Proteomes" id="UP000217889"/>
    </source>
</evidence>
<dbReference type="InterPro" id="IPR028082">
    <property type="entry name" value="Peripla_BP_I"/>
</dbReference>